<dbReference type="OrthoDB" id="6957043at2"/>
<dbReference type="RefSeq" id="WP_010467358.1">
    <property type="nucleotide sequence ID" value="NZ_CP005960.1"/>
</dbReference>
<proteinExistence type="predicted"/>
<gene>
    <name evidence="1" type="ORF">OU5_4203</name>
</gene>
<organism evidence="1 2">
    <name type="scientific">Pseudomonas mandelii JR-1</name>
    <dbReference type="NCBI Taxonomy" id="1147786"/>
    <lineage>
        <taxon>Bacteria</taxon>
        <taxon>Pseudomonadati</taxon>
        <taxon>Pseudomonadota</taxon>
        <taxon>Gammaproteobacteria</taxon>
        <taxon>Pseudomonadales</taxon>
        <taxon>Pseudomonadaceae</taxon>
        <taxon>Pseudomonas</taxon>
    </lineage>
</organism>
<dbReference type="GeneID" id="46429978"/>
<dbReference type="EMBL" id="CP005960">
    <property type="protein sequence ID" value="AHZ71282.1"/>
    <property type="molecule type" value="Genomic_DNA"/>
</dbReference>
<dbReference type="HOGENOM" id="CLU_1453255_0_0_6"/>
<dbReference type="Proteomes" id="UP000026913">
    <property type="component" value="Chromosome"/>
</dbReference>
<protein>
    <submittedName>
        <fullName evidence="1">Uncharacterized protein</fullName>
    </submittedName>
</protein>
<dbReference type="AlphaFoldDB" id="A0A024EET0"/>
<dbReference type="KEGG" id="pman:OU5_4203"/>
<evidence type="ECO:0000313" key="1">
    <source>
        <dbReference type="EMBL" id="AHZ71282.1"/>
    </source>
</evidence>
<accession>A0A024EET0</accession>
<sequence>MSLENQSSAFTANLYVNGTPVVLNQQRLKLRLRDPRITRRERLDVEVALASDDSTSILTLADHEDDKPLLLKFVPKAGKYEVLAVIRGAYEGGHLTVNVGTRHLYMNSGSEGARFSIRKHGVDQASFDDFAAGPGYVQLVSELNGRPLYLANDKGKVHFKDVDPNTSKHDAFNNDPVNFVIKIVDKPGEERK</sequence>
<evidence type="ECO:0000313" key="2">
    <source>
        <dbReference type="Proteomes" id="UP000026913"/>
    </source>
</evidence>
<reference evidence="1 2" key="1">
    <citation type="journal article" date="2012" name="J. Bacteriol.">
        <title>Genome sequence of cold-adapted Pseudomonas mandelii strain JR-1.</title>
        <authorList>
            <person name="Jang S.H."/>
            <person name="Kim J."/>
            <person name="Kim J."/>
            <person name="Hong S."/>
            <person name="Lee C."/>
        </authorList>
    </citation>
    <scope>NUCLEOTIDE SEQUENCE [LARGE SCALE GENOMIC DNA]</scope>
    <source>
        <strain evidence="1 2">JR-1</strain>
    </source>
</reference>
<name>A0A024EET0_9PSED</name>